<reference evidence="4" key="1">
    <citation type="submission" date="2021-01" db="EMBL/GenBank/DDBJ databases">
        <authorList>
            <person name="Corre E."/>
            <person name="Pelletier E."/>
            <person name="Niang G."/>
            <person name="Scheremetjew M."/>
            <person name="Finn R."/>
            <person name="Kale V."/>
            <person name="Holt S."/>
            <person name="Cochrane G."/>
            <person name="Meng A."/>
            <person name="Brown T."/>
            <person name="Cohen L."/>
        </authorList>
    </citation>
    <scope>NUCLEOTIDE SEQUENCE</scope>
    <source>
        <strain evidence="4">CCMP722</strain>
    </source>
</reference>
<protein>
    <recommendedName>
        <fullName evidence="5">Protein unc-45 homolog B</fullName>
    </recommendedName>
</protein>
<dbReference type="Gene3D" id="1.25.10.10">
    <property type="entry name" value="Leucine-rich Repeat Variant"/>
    <property type="match status" value="1"/>
</dbReference>
<evidence type="ECO:0008006" key="5">
    <source>
        <dbReference type="Google" id="ProtNLM"/>
    </source>
</evidence>
<dbReference type="InterPro" id="IPR019734">
    <property type="entry name" value="TPR_rpt"/>
</dbReference>
<dbReference type="InterPro" id="IPR011990">
    <property type="entry name" value="TPR-like_helical_dom_sf"/>
</dbReference>
<feature type="compositionally biased region" description="Basic and acidic residues" evidence="3">
    <location>
        <begin position="61"/>
        <end position="78"/>
    </location>
</feature>
<gene>
    <name evidence="4" type="ORF">POBO1169_LOCUS4324</name>
</gene>
<dbReference type="PANTHER" id="PTHR46540">
    <property type="entry name" value="TETRATRICOPEPTIDE REPEAT PROTEIN 12"/>
    <property type="match status" value="1"/>
</dbReference>
<dbReference type="InterPro" id="IPR043195">
    <property type="entry name" value="TTC12"/>
</dbReference>
<sequence>MGRVADPEDVDDFLSEVEKVSSLIGKLKNDEISVEEFDKLNERKERSEKRKQQEEEQAQLQREKEQADLEVRKAKAQKKVDEIMARKQAKDKAKERYKEYIEGEGGKKGTFVTNNADYAAWDLYCPSDEEDEMIANLTPDGPQFKAMEKDIDDRHRRMKEKLKTATRMKDAGNKAFKAGQYAEAYRLYEAGLDADKRVVELQANAAMASLKIGCPVQAIEHCDQVFRVAEFFLERPDHPLIPKTYQRRACAHQMLKHYKLALSDFERAVALIPDDKELKKQLAKAKVDLEEYNRERELKRQIAKENGMDDEPFAEHEAQAMQKLGQVEKLVRIVRPVKPRKHEEEDGHKADDAESGQKEADVSEEMSEQKEAGRVSAQESTSTSSPAEHSDNRIETVRQACITLQTILKDSEDHRIYFRSCNGLQALSGQFLGQDACIQGAGCKLDVLRTLTVACFNDKNQEELIAVRDVLVAVMNSLRSEDVEEAKEAATLLYTCTSSESCRKAQSAYLRESKPALTALLHMMSSTDPLLQADAVGLFGNCALEKSLRKALLDVEEGRDVINKAVTLLTHSIPAIVESAVNLLTNLCGEASFRQHLAEHPEAVKSLLQTLPPAPKGAPPAGLGSGFALKQKNKKDEPHLGNPKLIAAALAALNNCLLSDKAQSIVVAEGGVPRMVPLLDMPERNVVVRTVQVLARAVRKEPGLDQMLSADGMAKVVASFDRMKALNMSSLAKCSDEDATARTREADSHLEVVEAVVRLLAVCTNMDCQAARQLMAAGGLEMLLSVVGDASASDAAVGNAALSLADSAKEDAVLEKLADLDAVPPLVEVAHKRKGACNKNAGIALARMARNQKCLVRLKELHGIEIIYNYVKM</sequence>
<organism evidence="4">
    <name type="scientific">Pyramimonas obovata</name>
    <dbReference type="NCBI Taxonomy" id="1411642"/>
    <lineage>
        <taxon>Eukaryota</taxon>
        <taxon>Viridiplantae</taxon>
        <taxon>Chlorophyta</taxon>
        <taxon>Pyramimonadophyceae</taxon>
        <taxon>Pyramimonadales</taxon>
        <taxon>Pyramimonadaceae</taxon>
        <taxon>Pyramimonas</taxon>
        <taxon>Pyramimonas incertae sedis</taxon>
    </lineage>
</organism>
<dbReference type="GO" id="GO:0007288">
    <property type="term" value="P:sperm axoneme assembly"/>
    <property type="evidence" value="ECO:0007669"/>
    <property type="project" value="TreeGrafter"/>
</dbReference>
<proteinExistence type="predicted"/>
<dbReference type="PROSITE" id="PS50005">
    <property type="entry name" value="TPR"/>
    <property type="match status" value="1"/>
</dbReference>
<dbReference type="Gene3D" id="1.25.40.10">
    <property type="entry name" value="Tetratricopeptide repeat domain"/>
    <property type="match status" value="1"/>
</dbReference>
<keyword evidence="2" id="KW-0175">Coiled coil</keyword>
<dbReference type="InterPro" id="IPR016024">
    <property type="entry name" value="ARM-type_fold"/>
</dbReference>
<evidence type="ECO:0000256" key="2">
    <source>
        <dbReference type="SAM" id="Coils"/>
    </source>
</evidence>
<feature type="repeat" description="TPR" evidence="1">
    <location>
        <begin position="242"/>
        <end position="275"/>
    </location>
</feature>
<dbReference type="PANTHER" id="PTHR46540:SF1">
    <property type="entry name" value="TETRATRICOPEPTIDE REPEAT PROTEIN 12"/>
    <property type="match status" value="1"/>
</dbReference>
<accession>A0A7S0QXX8</accession>
<keyword evidence="1" id="KW-0802">TPR repeat</keyword>
<dbReference type="InterPro" id="IPR011989">
    <property type="entry name" value="ARM-like"/>
</dbReference>
<dbReference type="SMART" id="SM00028">
    <property type="entry name" value="TPR"/>
    <property type="match status" value="3"/>
</dbReference>
<name>A0A7S0QXX8_9CHLO</name>
<evidence type="ECO:0000313" key="4">
    <source>
        <dbReference type="EMBL" id="CAD8656223.1"/>
    </source>
</evidence>
<dbReference type="SUPFAM" id="SSF48452">
    <property type="entry name" value="TPR-like"/>
    <property type="match status" value="1"/>
</dbReference>
<evidence type="ECO:0000256" key="1">
    <source>
        <dbReference type="PROSITE-ProRule" id="PRU00339"/>
    </source>
</evidence>
<dbReference type="AlphaFoldDB" id="A0A7S0QXX8"/>
<feature type="compositionally biased region" description="Basic and acidic residues" evidence="3">
    <location>
        <begin position="41"/>
        <end position="54"/>
    </location>
</feature>
<dbReference type="GO" id="GO:0070286">
    <property type="term" value="P:axonemal dynein complex assembly"/>
    <property type="evidence" value="ECO:0007669"/>
    <property type="project" value="TreeGrafter"/>
</dbReference>
<dbReference type="GO" id="GO:0005737">
    <property type="term" value="C:cytoplasm"/>
    <property type="evidence" value="ECO:0007669"/>
    <property type="project" value="TreeGrafter"/>
</dbReference>
<feature type="compositionally biased region" description="Basic and acidic residues" evidence="3">
    <location>
        <begin position="341"/>
        <end position="373"/>
    </location>
</feature>
<feature type="region of interest" description="Disordered" evidence="3">
    <location>
        <begin position="337"/>
        <end position="392"/>
    </location>
</feature>
<feature type="region of interest" description="Disordered" evidence="3">
    <location>
        <begin position="41"/>
        <end position="78"/>
    </location>
</feature>
<evidence type="ECO:0000256" key="3">
    <source>
        <dbReference type="SAM" id="MobiDB-lite"/>
    </source>
</evidence>
<dbReference type="SUPFAM" id="SSF48371">
    <property type="entry name" value="ARM repeat"/>
    <property type="match status" value="2"/>
</dbReference>
<feature type="coiled-coil region" evidence="2">
    <location>
        <begin position="275"/>
        <end position="302"/>
    </location>
</feature>
<dbReference type="EMBL" id="HBFA01008280">
    <property type="protein sequence ID" value="CAD8656223.1"/>
    <property type="molecule type" value="Transcribed_RNA"/>
</dbReference>
<feature type="compositionally biased region" description="Polar residues" evidence="3">
    <location>
        <begin position="377"/>
        <end position="387"/>
    </location>
</feature>